<dbReference type="InterPro" id="IPR039518">
    <property type="entry name" value="WhiA_LAGLIDADG_dom"/>
</dbReference>
<accession>A0AA97D6E7</accession>
<evidence type="ECO:0000256" key="2">
    <source>
        <dbReference type="ARBA" id="ARBA00023125"/>
    </source>
</evidence>
<dbReference type="InterPro" id="IPR003802">
    <property type="entry name" value="Sporulation_regulator_WhiA"/>
</dbReference>
<dbReference type="NCBIfam" id="TIGR00647">
    <property type="entry name" value="DNA_bind_WhiA"/>
    <property type="match status" value="1"/>
</dbReference>
<dbReference type="GO" id="GO:0043937">
    <property type="term" value="P:regulation of sporulation"/>
    <property type="evidence" value="ECO:0007669"/>
    <property type="project" value="InterPro"/>
</dbReference>
<protein>
    <recommendedName>
        <fullName evidence="4">Probable cell division protein WhiA</fullName>
    </recommendedName>
</protein>
<dbReference type="InterPro" id="IPR023054">
    <property type="entry name" value="Sporulation_regulator_WhiA_C"/>
</dbReference>
<keyword evidence="8" id="KW-1185">Reference proteome</keyword>
<reference evidence="8" key="3">
    <citation type="submission" date="2024-06" db="EMBL/GenBank/DDBJ databases">
        <authorList>
            <person name="Zeng C."/>
        </authorList>
    </citation>
    <scope>NUCLEOTIDE SEQUENCE [LARGE SCALE GENOMIC DNA]</scope>
    <source>
        <strain evidence="8">ZCY20-5</strain>
    </source>
</reference>
<dbReference type="KEGG" id="carl:PXC00_09385"/>
<evidence type="ECO:0000313" key="7">
    <source>
        <dbReference type="EMBL" id="WOC31430.1"/>
    </source>
</evidence>
<proteinExistence type="inferred from homology"/>
<dbReference type="GO" id="GO:0051301">
    <property type="term" value="P:cell division"/>
    <property type="evidence" value="ECO:0007669"/>
    <property type="project" value="UniProtKB-UniRule"/>
</dbReference>
<dbReference type="Pfam" id="PF14527">
    <property type="entry name" value="LAGLIDADG_WhiA"/>
    <property type="match status" value="1"/>
</dbReference>
<dbReference type="Gene3D" id="3.10.28.10">
    <property type="entry name" value="Homing endonucleases"/>
    <property type="match status" value="1"/>
</dbReference>
<dbReference type="SUPFAM" id="SSF55608">
    <property type="entry name" value="Homing endonucleases"/>
    <property type="match status" value="1"/>
</dbReference>
<keyword evidence="2 4" id="KW-0238">DNA-binding</keyword>
<evidence type="ECO:0000256" key="4">
    <source>
        <dbReference type="HAMAP-Rule" id="MF_01420"/>
    </source>
</evidence>
<evidence type="ECO:0000256" key="3">
    <source>
        <dbReference type="ARBA" id="ARBA00023306"/>
    </source>
</evidence>
<dbReference type="PANTHER" id="PTHR37307:SF1">
    <property type="entry name" value="CELL DIVISION PROTEIN WHIA-RELATED"/>
    <property type="match status" value="1"/>
</dbReference>
<gene>
    <name evidence="4 7" type="primary">whiA</name>
    <name evidence="7" type="ORF">PXC00_09385</name>
</gene>
<dbReference type="Pfam" id="PF02650">
    <property type="entry name" value="HTH_WhiA"/>
    <property type="match status" value="1"/>
</dbReference>
<dbReference type="EMBL" id="CP135996">
    <property type="protein sequence ID" value="WOC31430.1"/>
    <property type="molecule type" value="Genomic_DNA"/>
</dbReference>
<dbReference type="InterPro" id="IPR027434">
    <property type="entry name" value="Homing_endonucl"/>
</dbReference>
<evidence type="ECO:0000256" key="1">
    <source>
        <dbReference type="ARBA" id="ARBA00022618"/>
    </source>
</evidence>
<keyword evidence="1 4" id="KW-0132">Cell division</keyword>
<evidence type="ECO:0000259" key="6">
    <source>
        <dbReference type="Pfam" id="PF14527"/>
    </source>
</evidence>
<dbReference type="Proteomes" id="UP001300604">
    <property type="component" value="Chromosome"/>
</dbReference>
<name>A0AA97D6E7_9FIRM</name>
<organism evidence="7 8">
    <name type="scientific">Caproicibacterium argilliputei</name>
    <dbReference type="NCBI Taxonomy" id="3030016"/>
    <lineage>
        <taxon>Bacteria</taxon>
        <taxon>Bacillati</taxon>
        <taxon>Bacillota</taxon>
        <taxon>Clostridia</taxon>
        <taxon>Eubacteriales</taxon>
        <taxon>Oscillospiraceae</taxon>
        <taxon>Caproicibacterium</taxon>
    </lineage>
</organism>
<dbReference type="AlphaFoldDB" id="A0AA97D6E7"/>
<feature type="domain" description="Sporulation regulator WhiA C-terminal" evidence="5">
    <location>
        <begin position="218"/>
        <end position="302"/>
    </location>
</feature>
<comment type="function">
    <text evidence="4">Involved in cell division and chromosome segregation.</text>
</comment>
<dbReference type="RefSeq" id="WP_316934930.1">
    <property type="nucleotide sequence ID" value="NZ_CP135996.1"/>
</dbReference>
<reference evidence="8" key="2">
    <citation type="submission" date="2024-06" db="EMBL/GenBank/DDBJ databases">
        <title>Caproicibacterium argilliputei sp. nov, a novel caproic acid producing anaerobic bacterium isolated from pit mud.</title>
        <authorList>
            <person name="Zeng C."/>
        </authorList>
    </citation>
    <scope>NUCLEOTIDE SEQUENCE [LARGE SCALE GENOMIC DNA]</scope>
    <source>
        <strain evidence="8">ZCY20-5</strain>
    </source>
</reference>
<dbReference type="PANTHER" id="PTHR37307">
    <property type="entry name" value="CELL DIVISION PROTEIN WHIA-RELATED"/>
    <property type="match status" value="1"/>
</dbReference>
<sequence length="310" mass="34489">MPVSFAADVKNELCRKKMRSACCQKAECYGMLLMGRTFQESGISLTTESSAAAQRIAQMTAELTAAILSTRTVLRRASHPASVVSVDDERDRARILDFFGHTGREVTLRLNRANLENECCPASFLRGAFLTCGTVVNPTKDYRLEFVVPRMHLSRDLTALLGELPVAVQPGVSQRKGAYVVYIKGADRVSDLLTLMGAPKAAMEVIQMKMLREMRNQVNRQTNFETANLGKTASAAARQIQALQRLLDMGLGLQALPENLRELARLRYENPELSLRELGEKLTPPLSRSGVNHRLQRVTELAEKLCRRAE</sequence>
<dbReference type="HAMAP" id="MF_01420">
    <property type="entry name" value="HTH_type_WhiA"/>
    <property type="match status" value="1"/>
</dbReference>
<comment type="similarity">
    <text evidence="4">Belongs to the WhiA family.</text>
</comment>
<keyword evidence="3 4" id="KW-0131">Cell cycle</keyword>
<reference evidence="7 8" key="1">
    <citation type="submission" date="2024-06" db="EMBL/GenBank/DDBJ databases">
        <title>Caproicibacterium argilliputei sp. nov, a novel caproic acid producing anaerobic bacterium isolated from pit mud.</title>
        <authorList>
            <person name="Xia S."/>
        </authorList>
    </citation>
    <scope>NUCLEOTIDE SEQUENCE [LARGE SCALE GENOMIC DNA]</scope>
    <source>
        <strain evidence="7 8">ZCY20-5</strain>
    </source>
</reference>
<dbReference type="GO" id="GO:0003677">
    <property type="term" value="F:DNA binding"/>
    <property type="evidence" value="ECO:0007669"/>
    <property type="project" value="UniProtKB-UniRule"/>
</dbReference>
<evidence type="ECO:0000313" key="8">
    <source>
        <dbReference type="Proteomes" id="UP001300604"/>
    </source>
</evidence>
<feature type="domain" description="WhiA LAGLIDADG-like" evidence="6">
    <location>
        <begin position="123"/>
        <end position="215"/>
    </location>
</feature>
<evidence type="ECO:0000259" key="5">
    <source>
        <dbReference type="Pfam" id="PF02650"/>
    </source>
</evidence>